<dbReference type="STRING" id="883161.HMPREF9306_01685"/>
<keyword evidence="2" id="KW-1185">Reference proteome</keyword>
<dbReference type="EMBL" id="AGZR01000009">
    <property type="protein sequence ID" value="EPD32121.1"/>
    <property type="molecule type" value="Genomic_DNA"/>
</dbReference>
<reference evidence="1 2" key="1">
    <citation type="submission" date="2013-04" db="EMBL/GenBank/DDBJ databases">
        <title>The Genome Sequence of Propionimicrobium lymphophilum ACS-093-V-SCH5.</title>
        <authorList>
            <consortium name="The Broad Institute Genomics Platform"/>
            <person name="Earl A."/>
            <person name="Ward D."/>
            <person name="Feldgarden M."/>
            <person name="Gevers D."/>
            <person name="Saerens B."/>
            <person name="Vaneechoutte M."/>
            <person name="Walker B."/>
            <person name="Young S."/>
            <person name="Zeng Q."/>
            <person name="Gargeya S."/>
            <person name="Fitzgerald M."/>
            <person name="Haas B."/>
            <person name="Abouelleil A."/>
            <person name="Allen A.W."/>
            <person name="Alvarado L."/>
            <person name="Arachchi H.M."/>
            <person name="Berlin A.M."/>
            <person name="Chapman S.B."/>
            <person name="Gainer-Dewar J."/>
            <person name="Goldberg J."/>
            <person name="Griggs A."/>
            <person name="Gujja S."/>
            <person name="Hansen M."/>
            <person name="Howarth C."/>
            <person name="Imamovic A."/>
            <person name="Ireland A."/>
            <person name="Larimer J."/>
            <person name="McCowan C."/>
            <person name="Murphy C."/>
            <person name="Pearson M."/>
            <person name="Poon T.W."/>
            <person name="Priest M."/>
            <person name="Roberts A."/>
            <person name="Saif S."/>
            <person name="Shea T."/>
            <person name="Sisk P."/>
            <person name="Sykes S."/>
            <person name="Wortman J."/>
            <person name="Nusbaum C."/>
            <person name="Birren B."/>
        </authorList>
    </citation>
    <scope>NUCLEOTIDE SEQUENCE [LARGE SCALE GENOMIC DNA]</scope>
    <source>
        <strain evidence="1 2">ACS-093-V-SCH5</strain>
    </source>
</reference>
<proteinExistence type="predicted"/>
<evidence type="ECO:0000313" key="1">
    <source>
        <dbReference type="EMBL" id="EPD32121.1"/>
    </source>
</evidence>
<accession>S2VZ46</accession>
<dbReference type="RefSeq" id="WP_016456496.1">
    <property type="nucleotide sequence ID" value="NZ_KE150269.1"/>
</dbReference>
<evidence type="ECO:0000313" key="2">
    <source>
        <dbReference type="Proteomes" id="UP000014417"/>
    </source>
</evidence>
<dbReference type="Proteomes" id="UP000014417">
    <property type="component" value="Unassembled WGS sequence"/>
</dbReference>
<protein>
    <submittedName>
        <fullName evidence="1">Uncharacterized protein</fullName>
    </submittedName>
</protein>
<organism evidence="1 2">
    <name type="scientific">Propionimicrobium lymphophilum ACS-093-V-SCH5</name>
    <dbReference type="NCBI Taxonomy" id="883161"/>
    <lineage>
        <taxon>Bacteria</taxon>
        <taxon>Bacillati</taxon>
        <taxon>Actinomycetota</taxon>
        <taxon>Actinomycetes</taxon>
        <taxon>Propionibacteriales</taxon>
        <taxon>Propionibacteriaceae</taxon>
        <taxon>Propionimicrobium</taxon>
    </lineage>
</organism>
<dbReference type="OrthoDB" id="3182597at2"/>
<dbReference type="HOGENOM" id="CLU_2181550_0_0_11"/>
<sequence length="109" mass="11940">MADSNTHGGIWGDQGLNKCPRYGSAEIVVTVGKWVCKFCRYEWAPKLLPEHSTNDLNIVGRQVGFGAKDTDPKFDLVTIKCQGCGGEVMINTSQKLETRVPLVSADAIR</sequence>
<dbReference type="AlphaFoldDB" id="S2VZ46"/>
<comment type="caution">
    <text evidence="1">The sequence shown here is derived from an EMBL/GenBank/DDBJ whole genome shotgun (WGS) entry which is preliminary data.</text>
</comment>
<gene>
    <name evidence="1" type="ORF">HMPREF9306_01685</name>
</gene>
<name>S2VZ46_9ACTN</name>